<feature type="transmembrane region" description="Helical" evidence="2">
    <location>
        <begin position="94"/>
        <end position="113"/>
    </location>
</feature>
<feature type="region of interest" description="Disordered" evidence="1">
    <location>
        <begin position="844"/>
        <end position="908"/>
    </location>
</feature>
<feature type="signal peptide" evidence="3">
    <location>
        <begin position="1"/>
        <end position="22"/>
    </location>
</feature>
<dbReference type="AlphaFoldDB" id="A0A835Y9J7"/>
<evidence type="ECO:0000256" key="2">
    <source>
        <dbReference type="SAM" id="Phobius"/>
    </source>
</evidence>
<keyword evidence="5" id="KW-1185">Reference proteome</keyword>
<feature type="compositionally biased region" description="Low complexity" evidence="1">
    <location>
        <begin position="644"/>
        <end position="659"/>
    </location>
</feature>
<feature type="chain" id="PRO_5032861338" evidence="3">
    <location>
        <begin position="23"/>
        <end position="1168"/>
    </location>
</feature>
<feature type="compositionally biased region" description="Low complexity" evidence="1">
    <location>
        <begin position="1010"/>
        <end position="1020"/>
    </location>
</feature>
<feature type="transmembrane region" description="Helical" evidence="2">
    <location>
        <begin position="424"/>
        <end position="446"/>
    </location>
</feature>
<feature type="transmembrane region" description="Helical" evidence="2">
    <location>
        <begin position="360"/>
        <end position="377"/>
    </location>
</feature>
<comment type="caution">
    <text evidence="4">The sequence shown here is derived from an EMBL/GenBank/DDBJ whole genome shotgun (WGS) entry which is preliminary data.</text>
</comment>
<dbReference type="OrthoDB" id="552972at2759"/>
<dbReference type="EMBL" id="JAEHOE010000008">
    <property type="protein sequence ID" value="KAG2498825.1"/>
    <property type="molecule type" value="Genomic_DNA"/>
</dbReference>
<feature type="transmembrane region" description="Helical" evidence="2">
    <location>
        <begin position="47"/>
        <end position="63"/>
    </location>
</feature>
<feature type="compositionally biased region" description="Low complexity" evidence="1">
    <location>
        <begin position="844"/>
        <end position="854"/>
    </location>
</feature>
<feature type="compositionally biased region" description="Basic residues" evidence="1">
    <location>
        <begin position="670"/>
        <end position="685"/>
    </location>
</feature>
<keyword evidence="2" id="KW-0812">Transmembrane</keyword>
<feature type="compositionally biased region" description="Low complexity" evidence="1">
    <location>
        <begin position="819"/>
        <end position="831"/>
    </location>
</feature>
<evidence type="ECO:0000313" key="5">
    <source>
        <dbReference type="Proteomes" id="UP000612055"/>
    </source>
</evidence>
<feature type="compositionally biased region" description="Pro residues" evidence="1">
    <location>
        <begin position="1043"/>
        <end position="1053"/>
    </location>
</feature>
<dbReference type="Proteomes" id="UP000612055">
    <property type="component" value="Unassembled WGS sequence"/>
</dbReference>
<evidence type="ECO:0000256" key="1">
    <source>
        <dbReference type="SAM" id="MobiDB-lite"/>
    </source>
</evidence>
<feature type="region of interest" description="Disordered" evidence="1">
    <location>
        <begin position="714"/>
        <end position="733"/>
    </location>
</feature>
<sequence>MAPATAALALTAVAALLLVAAAAGVASPELGVVPPEVPWPPTHGFDFAFFCLVGWLGLLRLLLPIGTSIAGLPLLALVMAVAGYWRAVMANVRLLASIPVAFPSFLLSVRRTVRGAVVQHLKGERYVSLATHWRRVPHLVKALRGRGDVGVSGLRPRVIFALVSSQELAVAFAALAWAVGAFVPGSFSRMPCLDVWGWLWMQVDVVWVWPDVRRSALQALIMAAGSAYGLVLFRDYCFRCRDLREVESVRECMDEEGDMPFPEHLGPEPADADAMDRYVERARFVWRLAANPPGIWERIRLARPTFKELRFLAAVLYGFVTLGAADWLAQPGSDLYDILTFFNAAVAAWWGAIRSWSFETLAVTLVAMGVVSALVAFKNASELESWDEHYAYACYLYGDKYHGYRATSRRLGPRPTVLRTVRTWIGPMGRILLGVIWGAFLASMLLRPSSFAVYGQPEKFQQRGASAIPVATCPAALLPPTASSPRANVTAWAMGWAGVGGCDAASGFGSRWWCEVATGAKINLLAARAWRQGGMDGTQAALEALRAARCSGNALRQTHKDLRAEAVQWSAVNGTDPSPQELEEAALAALFVNSDAARAAESLATALTAVANAVKVGARGLPWAIRGDWALGLAWEQVRRRPGAQAGAAADVPPHAAGRAGAGSESKGPKGLKKAGGGKKGRAKKRIGAAAGLDSGALSPESAALSGQRSLLEADAPNPETQPEVAPAPSPGPASWVPSLAAVVNLAGSFAVLALVVSVGLRFKSLGELIDYLIGLALSGRRRRASERTGGTGATSRKAKAKDAAAQARAKPPAPAPAATPRRGAAAAPAAEAAPVAGQGVTAQGKAAAKAPPQSVQPSGLAAPEPSKPSSVHTAVEGGGKGKGKDKKDPGLSSSVAGPAPGGKMKSYSAAAAAGGGASGRVPAAANGAGGAGASAEAALADLLPFTASLSKGGAGAPAGAKDKAASPARQDAHWSAPPPPAAAPQGGKPAATGIFKWTPDMAARVASTAPRAPQGAWAAGPPPAAADAPTPPPVSPSHRPDIPVPVPIPGPSAAPASAAGQQAPPASPPILGLNPALARFLEKRAAASNTAAAAAGSAAGAGAKPAMLCVSCQATPRQVGVYHNASPSHPQGRLCRCLCKGCAAGFVVGEDRCPSCGDPCDRLINFY</sequence>
<feature type="transmembrane region" description="Helical" evidence="2">
    <location>
        <begin position="309"/>
        <end position="329"/>
    </location>
</feature>
<feature type="compositionally biased region" description="Pro residues" evidence="1">
    <location>
        <begin position="1021"/>
        <end position="1036"/>
    </location>
</feature>
<keyword evidence="2" id="KW-1133">Transmembrane helix</keyword>
<feature type="transmembrane region" description="Helical" evidence="2">
    <location>
        <begin position="70"/>
        <end position="88"/>
    </location>
</feature>
<feature type="region of interest" description="Disordered" evidence="1">
    <location>
        <begin position="644"/>
        <end position="685"/>
    </location>
</feature>
<reference evidence="4" key="1">
    <citation type="journal article" date="2020" name="bioRxiv">
        <title>Comparative genomics of Chlamydomonas.</title>
        <authorList>
            <person name="Craig R.J."/>
            <person name="Hasan A.R."/>
            <person name="Ness R.W."/>
            <person name="Keightley P.D."/>
        </authorList>
    </citation>
    <scope>NUCLEOTIDE SEQUENCE</scope>
    <source>
        <strain evidence="4">CCAP 11/70</strain>
    </source>
</reference>
<organism evidence="4 5">
    <name type="scientific">Edaphochlamys debaryana</name>
    <dbReference type="NCBI Taxonomy" id="47281"/>
    <lineage>
        <taxon>Eukaryota</taxon>
        <taxon>Viridiplantae</taxon>
        <taxon>Chlorophyta</taxon>
        <taxon>core chlorophytes</taxon>
        <taxon>Chlorophyceae</taxon>
        <taxon>CS clade</taxon>
        <taxon>Chlamydomonadales</taxon>
        <taxon>Chlamydomonadales incertae sedis</taxon>
        <taxon>Edaphochlamys</taxon>
    </lineage>
</organism>
<feature type="region of interest" description="Disordered" evidence="1">
    <location>
        <begin position="1006"/>
        <end position="1067"/>
    </location>
</feature>
<feature type="compositionally biased region" description="Low complexity" evidence="1">
    <location>
        <begin position="1054"/>
        <end position="1065"/>
    </location>
</feature>
<evidence type="ECO:0000256" key="3">
    <source>
        <dbReference type="SAM" id="SignalP"/>
    </source>
</evidence>
<feature type="transmembrane region" description="Helical" evidence="2">
    <location>
        <begin position="158"/>
        <end position="183"/>
    </location>
</feature>
<feature type="transmembrane region" description="Helical" evidence="2">
    <location>
        <begin position="215"/>
        <end position="233"/>
    </location>
</feature>
<feature type="region of interest" description="Disordered" evidence="1">
    <location>
        <begin position="781"/>
        <end position="831"/>
    </location>
</feature>
<keyword evidence="3" id="KW-0732">Signal</keyword>
<protein>
    <submittedName>
        <fullName evidence="4">Uncharacterized protein</fullName>
    </submittedName>
</protein>
<gene>
    <name evidence="4" type="ORF">HYH03_003018</name>
</gene>
<name>A0A835Y9J7_9CHLO</name>
<evidence type="ECO:0000313" key="4">
    <source>
        <dbReference type="EMBL" id="KAG2498825.1"/>
    </source>
</evidence>
<keyword evidence="2" id="KW-0472">Membrane</keyword>
<proteinExistence type="predicted"/>
<accession>A0A835Y9J7</accession>
<feature type="region of interest" description="Disordered" evidence="1">
    <location>
        <begin position="953"/>
        <end position="994"/>
    </location>
</feature>